<organism evidence="1 2">
    <name type="scientific">Armillaria borealis</name>
    <dbReference type="NCBI Taxonomy" id="47425"/>
    <lineage>
        <taxon>Eukaryota</taxon>
        <taxon>Fungi</taxon>
        <taxon>Dikarya</taxon>
        <taxon>Basidiomycota</taxon>
        <taxon>Agaricomycotina</taxon>
        <taxon>Agaricomycetes</taxon>
        <taxon>Agaricomycetidae</taxon>
        <taxon>Agaricales</taxon>
        <taxon>Marasmiineae</taxon>
        <taxon>Physalacriaceae</taxon>
        <taxon>Armillaria</taxon>
    </lineage>
</organism>
<dbReference type="Proteomes" id="UP001175226">
    <property type="component" value="Unassembled WGS sequence"/>
</dbReference>
<keyword evidence="2" id="KW-1185">Reference proteome</keyword>
<dbReference type="EMBL" id="JAUEPT010000040">
    <property type="protein sequence ID" value="KAK0438953.1"/>
    <property type="molecule type" value="Genomic_DNA"/>
</dbReference>
<protein>
    <submittedName>
        <fullName evidence="1">Uncharacterized protein</fullName>
    </submittedName>
</protein>
<feature type="non-terminal residue" evidence="1">
    <location>
        <position position="1"/>
    </location>
</feature>
<proteinExistence type="predicted"/>
<evidence type="ECO:0000313" key="2">
    <source>
        <dbReference type="Proteomes" id="UP001175226"/>
    </source>
</evidence>
<comment type="caution">
    <text evidence="1">The sequence shown here is derived from an EMBL/GenBank/DDBJ whole genome shotgun (WGS) entry which is preliminary data.</text>
</comment>
<accession>A0AA39JAB0</accession>
<dbReference type="AlphaFoldDB" id="A0AA39JAB0"/>
<gene>
    <name evidence="1" type="ORF">EV421DRAFT_1969204</name>
</gene>
<reference evidence="1" key="1">
    <citation type="submission" date="2023-06" db="EMBL/GenBank/DDBJ databases">
        <authorList>
            <consortium name="Lawrence Berkeley National Laboratory"/>
            <person name="Ahrendt S."/>
            <person name="Sahu N."/>
            <person name="Indic B."/>
            <person name="Wong-Bajracharya J."/>
            <person name="Merenyi Z."/>
            <person name="Ke H.-M."/>
            <person name="Monk M."/>
            <person name="Kocsube S."/>
            <person name="Drula E."/>
            <person name="Lipzen A."/>
            <person name="Balint B."/>
            <person name="Henrissat B."/>
            <person name="Andreopoulos B."/>
            <person name="Martin F.M."/>
            <person name="Harder C.B."/>
            <person name="Rigling D."/>
            <person name="Ford K.L."/>
            <person name="Foster G.D."/>
            <person name="Pangilinan J."/>
            <person name="Papanicolaou A."/>
            <person name="Barry K."/>
            <person name="LaButti K."/>
            <person name="Viragh M."/>
            <person name="Koriabine M."/>
            <person name="Yan M."/>
            <person name="Riley R."/>
            <person name="Champramary S."/>
            <person name="Plett K.L."/>
            <person name="Tsai I.J."/>
            <person name="Slot J."/>
            <person name="Sipos G."/>
            <person name="Plett J."/>
            <person name="Nagy L.G."/>
            <person name="Grigoriev I.V."/>
        </authorList>
    </citation>
    <scope>NUCLEOTIDE SEQUENCE</scope>
    <source>
        <strain evidence="1">FPL87.14</strain>
    </source>
</reference>
<name>A0AA39JAB0_9AGAR</name>
<sequence length="157" mass="17490">QSSIQGIEGKLNILVNKFAYDALGSPPPYTNRLVTMPLPFLYLAAMSKPSQMIDPLIEEMGPAHRNYTKKLSIKKFLKREIQVALSSLFVAVLQSAEGKLAKTKNCRRKENLFVVALAAETEVFKTGMLQLFGEDWCFVTANATALNLLDRPTLVEL</sequence>
<evidence type="ECO:0000313" key="1">
    <source>
        <dbReference type="EMBL" id="KAK0438953.1"/>
    </source>
</evidence>